<dbReference type="EMBL" id="CP046051">
    <property type="protein sequence ID" value="QKN23019.1"/>
    <property type="molecule type" value="Genomic_DNA"/>
</dbReference>
<dbReference type="GO" id="GO:0005975">
    <property type="term" value="P:carbohydrate metabolic process"/>
    <property type="evidence" value="ECO:0007669"/>
    <property type="project" value="InterPro"/>
</dbReference>
<dbReference type="PANTHER" id="PTHR42899:SF1">
    <property type="entry name" value="SPERMATOGENESIS-ASSOCIATED PROTEIN 20"/>
    <property type="match status" value="1"/>
</dbReference>
<dbReference type="Gene3D" id="1.50.10.10">
    <property type="match status" value="1"/>
</dbReference>
<dbReference type="CDD" id="cd02955">
    <property type="entry name" value="SSP411"/>
    <property type="match status" value="1"/>
</dbReference>
<dbReference type="SUPFAM" id="SSF48208">
    <property type="entry name" value="Six-hairpin glycosidases"/>
    <property type="match status" value="1"/>
</dbReference>
<gene>
    <name evidence="2" type="ORF">GJQ69_00090</name>
</gene>
<proteinExistence type="predicted"/>
<protein>
    <submittedName>
        <fullName evidence="2">DUF255 domain-containing protein</fullName>
    </submittedName>
</protein>
<feature type="domain" description="Spermatogenesis-associated protein 20-like TRX" evidence="1">
    <location>
        <begin position="3"/>
        <end position="164"/>
    </location>
</feature>
<dbReference type="InterPro" id="IPR012341">
    <property type="entry name" value="6hp_glycosidase-like_sf"/>
</dbReference>
<dbReference type="InterPro" id="IPR004879">
    <property type="entry name" value="Ssp411-like_TRX"/>
</dbReference>
<accession>A0A859DNA1</accession>
<name>A0A859DNA1_9FIRM</name>
<evidence type="ECO:0000259" key="1">
    <source>
        <dbReference type="Pfam" id="PF03190"/>
    </source>
</evidence>
<dbReference type="PIRSF" id="PIRSF006402">
    <property type="entry name" value="UCP006402_thioredoxin"/>
    <property type="match status" value="1"/>
</dbReference>
<dbReference type="Proteomes" id="UP000501316">
    <property type="component" value="Chromosome"/>
</dbReference>
<dbReference type="RefSeq" id="WP_174192572.1">
    <property type="nucleotide sequence ID" value="NZ_CP046051.1"/>
</dbReference>
<dbReference type="PANTHER" id="PTHR42899">
    <property type="entry name" value="SPERMATOGENESIS-ASSOCIATED PROTEIN 20"/>
    <property type="match status" value="1"/>
</dbReference>
<dbReference type="Gene3D" id="3.40.30.10">
    <property type="entry name" value="Glutaredoxin"/>
    <property type="match status" value="1"/>
</dbReference>
<dbReference type="SUPFAM" id="SSF52833">
    <property type="entry name" value="Thioredoxin-like"/>
    <property type="match status" value="1"/>
</dbReference>
<dbReference type="InterPro" id="IPR036249">
    <property type="entry name" value="Thioredoxin-like_sf"/>
</dbReference>
<sequence length="655" mass="74247">MYENQLIHETSPYLLQHAHQPVNWYPWGEKAFAKARAEDRPIFLSIGYSTCHWCHVMAKESFADKEIAALLNKSFVSIKVDREERPDLDSVYMAVCLAMTGSGGWPLSVFLTPDKKPFFAGTYFPKDSQMGMVGFRQLLQVISGKWRQDRNALLQSAEELTELLSKQKTSGGHVDDSLLDRAMQQFQQSFDEEYGGFGEAPKFPTPHNLLFLLDRFQKTGNSSVLRMVELTLRRMYRGGLFDHIGFGFSRYSTDRAFQVPHFEKMLYDNALLIMSYTKAYDVTGDAFYLEVAKQTADYVLREMTSPEGAFYSAQDADSEGAEGRYYAFTPSEIQKILGEKTGEAFNRCYGITEYGNFNGKSIPHLMGSMEDVHALADCLPPLRLYRKHRSRLHLDNKILTAWNGLMIAALSQLARVSGSKRYLYAALTCEQFLRTNLCEDNFLYVSWCSRVRGGPGYLNDYACAIFALLELSQAAQEPMFLVKAQRLCQRALHDFWDQEQGGFFLSGKKNEELILHPKETYDGAMPSGNSVMAYNLVRLSQMTDDAHWEDLARRQLAFLSKQAEEIPMGHAFFLLALSDFLSPPDHVTVVPAADEDVSELLKKCSLNAMVTILKRPTADYPLLNGRTTYFVCTGHSCLPPTNEPPALHRQQPAEF</sequence>
<organism evidence="2 3">
    <name type="scientific">Caproicibacterium lactatifermentans</name>
    <dbReference type="NCBI Taxonomy" id="2666138"/>
    <lineage>
        <taxon>Bacteria</taxon>
        <taxon>Bacillati</taxon>
        <taxon>Bacillota</taxon>
        <taxon>Clostridia</taxon>
        <taxon>Eubacteriales</taxon>
        <taxon>Oscillospiraceae</taxon>
        <taxon>Caproicibacterium</taxon>
    </lineage>
</organism>
<dbReference type="Pfam" id="PF03190">
    <property type="entry name" value="Thioredox_DsbH"/>
    <property type="match status" value="1"/>
</dbReference>
<dbReference type="AlphaFoldDB" id="A0A859DNA1"/>
<evidence type="ECO:0000313" key="2">
    <source>
        <dbReference type="EMBL" id="QKN23019.1"/>
    </source>
</evidence>
<evidence type="ECO:0000313" key="3">
    <source>
        <dbReference type="Proteomes" id="UP000501316"/>
    </source>
</evidence>
<dbReference type="InterPro" id="IPR024705">
    <property type="entry name" value="Ssp411"/>
</dbReference>
<dbReference type="Gene3D" id="1.50.10.20">
    <property type="match status" value="1"/>
</dbReference>
<dbReference type="KEGG" id="clf:GJQ69_00090"/>
<reference evidence="2 3" key="1">
    <citation type="submission" date="2019-11" db="EMBL/GenBank/DDBJ databases">
        <authorList>
            <person name="Ren C."/>
            <person name="Wang H."/>
            <person name="Xu Y."/>
        </authorList>
    </citation>
    <scope>NUCLEOTIDE SEQUENCE [LARGE SCALE GENOMIC DNA]</scope>
    <source>
        <strain evidence="2 3">LBM 19010</strain>
    </source>
</reference>
<dbReference type="InterPro" id="IPR008928">
    <property type="entry name" value="6-hairpin_glycosidase_sf"/>
</dbReference>